<comment type="caution">
    <text evidence="1">The sequence shown here is derived from an EMBL/GenBank/DDBJ whole genome shotgun (WGS) entry which is preliminary data.</text>
</comment>
<accession>A0ACC1RL33</accession>
<proteinExistence type="predicted"/>
<protein>
    <submittedName>
        <fullName evidence="1">Uncharacterized protein</fullName>
    </submittedName>
</protein>
<organism evidence="1 2">
    <name type="scientific">Phlebia brevispora</name>
    <dbReference type="NCBI Taxonomy" id="194682"/>
    <lineage>
        <taxon>Eukaryota</taxon>
        <taxon>Fungi</taxon>
        <taxon>Dikarya</taxon>
        <taxon>Basidiomycota</taxon>
        <taxon>Agaricomycotina</taxon>
        <taxon>Agaricomycetes</taxon>
        <taxon>Polyporales</taxon>
        <taxon>Meruliaceae</taxon>
        <taxon>Phlebia</taxon>
    </lineage>
</organism>
<evidence type="ECO:0000313" key="2">
    <source>
        <dbReference type="Proteomes" id="UP001148662"/>
    </source>
</evidence>
<evidence type="ECO:0000313" key="1">
    <source>
        <dbReference type="EMBL" id="KAJ3520289.1"/>
    </source>
</evidence>
<gene>
    <name evidence="1" type="ORF">NM688_g9184</name>
</gene>
<reference evidence="1" key="1">
    <citation type="submission" date="2022-07" db="EMBL/GenBank/DDBJ databases">
        <title>Genome Sequence of Phlebia brevispora.</title>
        <authorList>
            <person name="Buettner E."/>
        </authorList>
    </citation>
    <scope>NUCLEOTIDE SEQUENCE</scope>
    <source>
        <strain evidence="1">MPL23</strain>
    </source>
</reference>
<dbReference type="Proteomes" id="UP001148662">
    <property type="component" value="Unassembled WGS sequence"/>
</dbReference>
<sequence>MKATALTLCLAAAPFALAEPLWATRKQPFEIQAIRYAETGECDVITFRQTQIVKGLDFGEAYVTSLQTATGDERLSIISYEEEALQARFYSLCIHNKWEGNTNELYREGEQEILSPKIPSARQAVVSSSYPPLEVLPLNVSGPSSNRVDLVFFSDGYLAEEKAKFLEDAKRLADDISNNHTFNTVKPLMNFWAAFTRSNESGIGTGGRTKDTPFGLYRDGTELRGVYYSKPAVARAACLALGSQCDFPILVGNDPLYGGLGGEFT</sequence>
<dbReference type="EMBL" id="JANHOG010002755">
    <property type="protein sequence ID" value="KAJ3520289.1"/>
    <property type="molecule type" value="Genomic_DNA"/>
</dbReference>
<name>A0ACC1RL33_9APHY</name>
<keyword evidence="2" id="KW-1185">Reference proteome</keyword>